<dbReference type="SUPFAM" id="SSF81301">
    <property type="entry name" value="Nucleotidyltransferase"/>
    <property type="match status" value="1"/>
</dbReference>
<keyword evidence="10 12" id="KW-0694">RNA-binding</keyword>
<dbReference type="SUPFAM" id="SSF81891">
    <property type="entry name" value="Poly A polymerase C-terminal region-like"/>
    <property type="match status" value="1"/>
</dbReference>
<dbReference type="InterPro" id="IPR032828">
    <property type="entry name" value="PolyA_RNA-bd"/>
</dbReference>
<dbReference type="PANTHER" id="PTHR47788">
    <property type="entry name" value="POLYA POLYMERASE"/>
    <property type="match status" value="1"/>
</dbReference>
<dbReference type="InterPro" id="IPR043519">
    <property type="entry name" value="NT_sf"/>
</dbReference>
<evidence type="ECO:0000256" key="3">
    <source>
        <dbReference type="ARBA" id="ARBA00022555"/>
    </source>
</evidence>
<dbReference type="CDD" id="cd05398">
    <property type="entry name" value="NT_ClassII-CCAase"/>
    <property type="match status" value="1"/>
</dbReference>
<evidence type="ECO:0000313" key="14">
    <source>
        <dbReference type="EMBL" id="TCP63785.1"/>
    </source>
</evidence>
<evidence type="ECO:0000259" key="13">
    <source>
        <dbReference type="PROSITE" id="PS51371"/>
    </source>
</evidence>
<organism evidence="14 15">
    <name type="scientific">Heliophilum fasciatum</name>
    <dbReference type="NCBI Taxonomy" id="35700"/>
    <lineage>
        <taxon>Bacteria</taxon>
        <taxon>Bacillati</taxon>
        <taxon>Bacillota</taxon>
        <taxon>Clostridia</taxon>
        <taxon>Eubacteriales</taxon>
        <taxon>Heliobacteriaceae</taxon>
        <taxon>Heliophilum</taxon>
    </lineage>
</organism>
<evidence type="ECO:0000256" key="8">
    <source>
        <dbReference type="ARBA" id="ARBA00022741"/>
    </source>
</evidence>
<dbReference type="Gene3D" id="3.90.1640.10">
    <property type="entry name" value="inorganic pyrophosphatase (n-terminal core)"/>
    <property type="match status" value="1"/>
</dbReference>
<dbReference type="Pfam" id="PF02272">
    <property type="entry name" value="DHHA1"/>
    <property type="match status" value="1"/>
</dbReference>
<dbReference type="InterPro" id="IPR000644">
    <property type="entry name" value="CBS_dom"/>
</dbReference>
<evidence type="ECO:0000256" key="9">
    <source>
        <dbReference type="ARBA" id="ARBA00022842"/>
    </source>
</evidence>
<dbReference type="Gene3D" id="3.30.460.10">
    <property type="entry name" value="Beta Polymerase, domain 2"/>
    <property type="match status" value="1"/>
</dbReference>
<dbReference type="SMART" id="SM00116">
    <property type="entry name" value="CBS"/>
    <property type="match status" value="2"/>
</dbReference>
<dbReference type="Pfam" id="PF01368">
    <property type="entry name" value="DHH"/>
    <property type="match status" value="1"/>
</dbReference>
<evidence type="ECO:0000313" key="15">
    <source>
        <dbReference type="Proteomes" id="UP000294813"/>
    </source>
</evidence>
<proteinExistence type="inferred from homology"/>
<feature type="domain" description="CBS" evidence="13">
    <location>
        <begin position="376"/>
        <end position="432"/>
    </location>
</feature>
<dbReference type="Pfam" id="PF00571">
    <property type="entry name" value="CBS"/>
    <property type="match status" value="2"/>
</dbReference>
<evidence type="ECO:0000256" key="5">
    <source>
        <dbReference type="ARBA" id="ARBA00022694"/>
    </source>
</evidence>
<dbReference type="CDD" id="cd04595">
    <property type="entry name" value="CBS_pair_DHH_polyA_Pol_assoc"/>
    <property type="match status" value="1"/>
</dbReference>
<dbReference type="PANTHER" id="PTHR47788:SF1">
    <property type="entry name" value="A-ADDING TRNA NUCLEOTIDYLTRANSFERASE"/>
    <property type="match status" value="1"/>
</dbReference>
<evidence type="ECO:0000256" key="7">
    <source>
        <dbReference type="ARBA" id="ARBA00022723"/>
    </source>
</evidence>
<dbReference type="InterPro" id="IPR046342">
    <property type="entry name" value="CBS_dom_sf"/>
</dbReference>
<dbReference type="InterPro" id="IPR038763">
    <property type="entry name" value="DHH_sf"/>
</dbReference>
<dbReference type="EMBL" id="SLXT01000015">
    <property type="protein sequence ID" value="TCP63785.1"/>
    <property type="molecule type" value="Genomic_DNA"/>
</dbReference>
<evidence type="ECO:0000256" key="2">
    <source>
        <dbReference type="ARBA" id="ARBA00007265"/>
    </source>
</evidence>
<dbReference type="PROSITE" id="PS51371">
    <property type="entry name" value="CBS"/>
    <property type="match status" value="2"/>
</dbReference>
<comment type="caution">
    <text evidence="14">The sequence shown here is derived from an EMBL/GenBank/DDBJ whole genome shotgun (WGS) entry which is preliminary data.</text>
</comment>
<comment type="similarity">
    <text evidence="2 12">Belongs to the tRNA nucleotidyltransferase/poly(A) polymerase family.</text>
</comment>
<dbReference type="GO" id="GO:0016779">
    <property type="term" value="F:nucleotidyltransferase activity"/>
    <property type="evidence" value="ECO:0007669"/>
    <property type="project" value="UniProtKB-KW"/>
</dbReference>
<keyword evidence="6" id="KW-0548">Nucleotidyltransferase</keyword>
<evidence type="ECO:0000256" key="11">
    <source>
        <dbReference type="PROSITE-ProRule" id="PRU00703"/>
    </source>
</evidence>
<dbReference type="InterPro" id="IPR003156">
    <property type="entry name" value="DHHA1_dom"/>
</dbReference>
<keyword evidence="11" id="KW-0129">CBS domain</keyword>
<evidence type="ECO:0000256" key="10">
    <source>
        <dbReference type="ARBA" id="ARBA00022884"/>
    </source>
</evidence>
<dbReference type="Gene3D" id="3.10.580.10">
    <property type="entry name" value="CBS-domain"/>
    <property type="match status" value="1"/>
</dbReference>
<comment type="cofactor">
    <cofactor evidence="1">
        <name>Mg(2+)</name>
        <dbReference type="ChEBI" id="CHEBI:18420"/>
    </cofactor>
</comment>
<dbReference type="InterPro" id="IPR002646">
    <property type="entry name" value="PolA_pol_head_dom"/>
</dbReference>
<dbReference type="GO" id="GO:0000166">
    <property type="term" value="F:nucleotide binding"/>
    <property type="evidence" value="ECO:0007669"/>
    <property type="project" value="UniProtKB-KW"/>
</dbReference>
<evidence type="ECO:0000256" key="1">
    <source>
        <dbReference type="ARBA" id="ARBA00001946"/>
    </source>
</evidence>
<dbReference type="OrthoDB" id="9805698at2"/>
<reference evidence="14 15" key="1">
    <citation type="submission" date="2019-03" db="EMBL/GenBank/DDBJ databases">
        <title>Genomic Encyclopedia of Type Strains, Phase IV (KMG-IV): sequencing the most valuable type-strain genomes for metagenomic binning, comparative biology and taxonomic classification.</title>
        <authorList>
            <person name="Goeker M."/>
        </authorList>
    </citation>
    <scope>NUCLEOTIDE SEQUENCE [LARGE SCALE GENOMIC DNA]</scope>
    <source>
        <strain evidence="14 15">DSM 11170</strain>
    </source>
</reference>
<dbReference type="SUPFAM" id="SSF54631">
    <property type="entry name" value="CBS-domain pair"/>
    <property type="match status" value="1"/>
</dbReference>
<name>A0A4R2RXD0_9FIRM</name>
<dbReference type="Gene3D" id="3.10.310.30">
    <property type="match status" value="1"/>
</dbReference>
<keyword evidence="9" id="KW-0460">Magnesium</keyword>
<evidence type="ECO:0000256" key="6">
    <source>
        <dbReference type="ARBA" id="ARBA00022695"/>
    </source>
</evidence>
<dbReference type="InterPro" id="IPR052390">
    <property type="entry name" value="tRNA_nt/polyA_polymerase"/>
</dbReference>
<gene>
    <name evidence="14" type="ORF">EDD73_11531</name>
</gene>
<dbReference type="GO" id="GO:0000049">
    <property type="term" value="F:tRNA binding"/>
    <property type="evidence" value="ECO:0007669"/>
    <property type="project" value="UniProtKB-KW"/>
</dbReference>
<feature type="domain" description="CBS" evidence="13">
    <location>
        <begin position="314"/>
        <end position="372"/>
    </location>
</feature>
<evidence type="ECO:0000256" key="4">
    <source>
        <dbReference type="ARBA" id="ARBA00022679"/>
    </source>
</evidence>
<protein>
    <submittedName>
        <fullName evidence="14">tRNA nucleotidyltransferase (CCA-adding enzyme)</fullName>
    </submittedName>
</protein>
<keyword evidence="8" id="KW-0547">Nucleotide-binding</keyword>
<dbReference type="GO" id="GO:0046872">
    <property type="term" value="F:metal ion binding"/>
    <property type="evidence" value="ECO:0007669"/>
    <property type="project" value="UniProtKB-KW"/>
</dbReference>
<keyword evidence="3" id="KW-0820">tRNA-binding</keyword>
<dbReference type="SUPFAM" id="SSF64182">
    <property type="entry name" value="DHH phosphoesterases"/>
    <property type="match status" value="1"/>
</dbReference>
<evidence type="ECO:0000256" key="12">
    <source>
        <dbReference type="RuleBase" id="RU003953"/>
    </source>
</evidence>
<keyword evidence="5" id="KW-0819">tRNA processing</keyword>
<dbReference type="Gene3D" id="1.10.3090.10">
    <property type="entry name" value="cca-adding enzyme, domain 2"/>
    <property type="match status" value="1"/>
</dbReference>
<sequence length="889" mass="98579">MDIILTHINTDFDGLASVVAAHKLFPRARPVLPHKMGANVQEFMALHKDSLGFIPAKEVVAGKVRRIIMVDTKVASRVGPLGALLANPKVETYVYDHHPVGDDDVQANHLVREDVGATTTLLVEIIRRRHLPLSSFEATVLALGIYEDTGSLMFSTTTVRDVLAAAYLLEKGANLAVVAHFIDRPLCPEQKALLRAIGDRAMTLTVGGVRVVVTSAELDEYVEGLALLVHRQVEIEGSDVFIAVVRMEGRVYVVGRSRVEEVHVHELLRPFGGGGHSAAAAATIKGGNVKQILNQIVQQLQHTIHPLMGAREIMSSPVKTVTPATTVDEAGKVLLRYGHSGMPVLDGEKLVGVISRRDLDKAGLHGLRHAPVKGFMSRKVISIPPETTLAEIQRLMIEHDIGRLPVMEQGKLVGIVSRTDVLRMLHGESTPVQYRANFCSVPGGGANALRPEGSLRAQLEERLPPALWQLLQDVSELAERMNCGVYVVGGFVRDLLLKVNNLDIDLVVEGDGIAFATALAVQLGGRVKTHEKFGTAVVVWGQQKIDVATARREFYQYPAALPQVEASNLRQDLYRRDFTINALAICLNQRRFGELIDFFCGQRDLEQGFIRVLYNLSFVEDPTRILRAIRFEQRYGFQIEPETLLFAREAIARQMIKELSYDRLFAELVLILSEANPAPALRRITELGIWQYLMPELVWTERVESELLAVPPLLAAMDTAGLGLPARPWMVYLLVLTRRLRRESIEAVGTRYPLRQRLRQAMQTLAEMGDAVDECLSQWLEAPSPSQLESLLSGWILEATIALLVGRPPAEAIAIVRAWQQVQAVRPLLNGQDLQTLGLRPGPEFARILQQLRKARLDGQVHDRDDEWALVKQWLAEQASKKKPGGTHV</sequence>
<dbReference type="Pfam" id="PF12627">
    <property type="entry name" value="PolyA_pol_RNAbd"/>
    <property type="match status" value="1"/>
</dbReference>
<dbReference type="AlphaFoldDB" id="A0A4R2RXD0"/>
<dbReference type="Proteomes" id="UP000294813">
    <property type="component" value="Unassembled WGS sequence"/>
</dbReference>
<keyword evidence="15" id="KW-1185">Reference proteome</keyword>
<keyword evidence="4 12" id="KW-0808">Transferase</keyword>
<dbReference type="InterPro" id="IPR001667">
    <property type="entry name" value="DDH_dom"/>
</dbReference>
<dbReference type="Pfam" id="PF01743">
    <property type="entry name" value="PolyA_pol"/>
    <property type="match status" value="1"/>
</dbReference>
<dbReference type="GO" id="GO:0008033">
    <property type="term" value="P:tRNA processing"/>
    <property type="evidence" value="ECO:0007669"/>
    <property type="project" value="UniProtKB-KW"/>
</dbReference>
<accession>A0A4R2RXD0</accession>
<keyword evidence="7" id="KW-0479">Metal-binding</keyword>